<dbReference type="EMBL" id="MFKV01000007">
    <property type="protein sequence ID" value="OGG50755.1"/>
    <property type="molecule type" value="Genomic_DNA"/>
</dbReference>
<organism evidence="3 4">
    <name type="scientific">Candidatus Kaiserbacteria bacterium RIFCSPHIGHO2_01_FULL_54_36</name>
    <dbReference type="NCBI Taxonomy" id="1798482"/>
    <lineage>
        <taxon>Bacteria</taxon>
        <taxon>Candidatus Kaiseribacteriota</taxon>
    </lineage>
</organism>
<reference evidence="3 4" key="1">
    <citation type="journal article" date="2016" name="Nat. Commun.">
        <title>Thousands of microbial genomes shed light on interconnected biogeochemical processes in an aquifer system.</title>
        <authorList>
            <person name="Anantharaman K."/>
            <person name="Brown C.T."/>
            <person name="Hug L.A."/>
            <person name="Sharon I."/>
            <person name="Castelle C.J."/>
            <person name="Probst A.J."/>
            <person name="Thomas B.C."/>
            <person name="Singh A."/>
            <person name="Wilkins M.J."/>
            <person name="Karaoz U."/>
            <person name="Brodie E.L."/>
            <person name="Williams K.H."/>
            <person name="Hubbard S.S."/>
            <person name="Banfield J.F."/>
        </authorList>
    </citation>
    <scope>NUCLEOTIDE SEQUENCE [LARGE SCALE GENOMIC DNA]</scope>
</reference>
<evidence type="ECO:0000259" key="2">
    <source>
        <dbReference type="SMART" id="SM00014"/>
    </source>
</evidence>
<evidence type="ECO:0000313" key="4">
    <source>
        <dbReference type="Proteomes" id="UP000178370"/>
    </source>
</evidence>
<comment type="caution">
    <text evidence="3">The sequence shown here is derived from an EMBL/GenBank/DDBJ whole genome shotgun (WGS) entry which is preliminary data.</text>
</comment>
<dbReference type="STRING" id="1798482.A2763_02415"/>
<feature type="transmembrane region" description="Helical" evidence="1">
    <location>
        <begin position="53"/>
        <end position="73"/>
    </location>
</feature>
<protein>
    <recommendedName>
        <fullName evidence="2">Phosphatidic acid phosphatase type 2/haloperoxidase domain-containing protein</fullName>
    </recommendedName>
</protein>
<name>A0A1F6CNQ1_9BACT</name>
<sequence length="178" mass="19540">MTALDISILEALEAMRNALSIDIFIGITELGEALLIGGLALCLCLVFFLQRKYAYLTGLFISVVLTGSLVLMIKELVQRARPEHLYRAYTEAGYSFPSAHAALSVAFYGFCMYLVYRTVPPGMWRTLAMAGLTLMIAGIGFSRVYLGVHYPSDVIAGLALGAFCAWVGVMVVQKIERR</sequence>
<dbReference type="SUPFAM" id="SSF48317">
    <property type="entry name" value="Acid phosphatase/Vanadium-dependent haloperoxidase"/>
    <property type="match status" value="1"/>
</dbReference>
<accession>A0A1F6CNQ1</accession>
<dbReference type="InterPro" id="IPR000326">
    <property type="entry name" value="PAP2/HPO"/>
</dbReference>
<dbReference type="CDD" id="cd03392">
    <property type="entry name" value="PAP2_like_2"/>
    <property type="match status" value="1"/>
</dbReference>
<evidence type="ECO:0000256" key="1">
    <source>
        <dbReference type="SAM" id="Phobius"/>
    </source>
</evidence>
<keyword evidence="1" id="KW-0812">Transmembrane</keyword>
<feature type="transmembrane region" description="Helical" evidence="1">
    <location>
        <begin position="93"/>
        <end position="115"/>
    </location>
</feature>
<keyword evidence="1" id="KW-0472">Membrane</keyword>
<dbReference type="SMART" id="SM00014">
    <property type="entry name" value="acidPPc"/>
    <property type="match status" value="1"/>
</dbReference>
<proteinExistence type="predicted"/>
<dbReference type="PANTHER" id="PTHR14969">
    <property type="entry name" value="SPHINGOSINE-1-PHOSPHATE PHOSPHOHYDROLASE"/>
    <property type="match status" value="1"/>
</dbReference>
<dbReference type="Gene3D" id="1.20.144.10">
    <property type="entry name" value="Phosphatidic acid phosphatase type 2/haloperoxidase"/>
    <property type="match status" value="2"/>
</dbReference>
<dbReference type="Pfam" id="PF01569">
    <property type="entry name" value="PAP2"/>
    <property type="match status" value="1"/>
</dbReference>
<dbReference type="InterPro" id="IPR036938">
    <property type="entry name" value="PAP2/HPO_sf"/>
</dbReference>
<feature type="transmembrane region" description="Helical" evidence="1">
    <location>
        <begin position="23"/>
        <end position="48"/>
    </location>
</feature>
<dbReference type="AlphaFoldDB" id="A0A1F6CNQ1"/>
<dbReference type="Proteomes" id="UP000178370">
    <property type="component" value="Unassembled WGS sequence"/>
</dbReference>
<keyword evidence="1" id="KW-1133">Transmembrane helix</keyword>
<dbReference type="PANTHER" id="PTHR14969:SF13">
    <property type="entry name" value="AT30094P"/>
    <property type="match status" value="1"/>
</dbReference>
<feature type="transmembrane region" description="Helical" evidence="1">
    <location>
        <begin position="154"/>
        <end position="172"/>
    </location>
</feature>
<feature type="domain" description="Phosphatidic acid phosphatase type 2/haloperoxidase" evidence="2">
    <location>
        <begin position="57"/>
        <end position="169"/>
    </location>
</feature>
<evidence type="ECO:0000313" key="3">
    <source>
        <dbReference type="EMBL" id="OGG50755.1"/>
    </source>
</evidence>
<gene>
    <name evidence="3" type="ORF">A2763_02415</name>
</gene>
<feature type="transmembrane region" description="Helical" evidence="1">
    <location>
        <begin position="127"/>
        <end position="148"/>
    </location>
</feature>